<feature type="binding site" evidence="14">
    <location>
        <position position="165"/>
    </location>
    <ligand>
        <name>substrate</name>
    </ligand>
</feature>
<feature type="active site" description="Proton acceptor" evidence="12 13">
    <location>
        <position position="338"/>
    </location>
</feature>
<dbReference type="InterPro" id="IPR036849">
    <property type="entry name" value="Enolase-like_C_sf"/>
</dbReference>
<name>A0A844Y5N9_9SPHN</name>
<evidence type="ECO:0000256" key="11">
    <source>
        <dbReference type="ARBA" id="ARBA00045763"/>
    </source>
</evidence>
<dbReference type="HAMAP" id="MF_00318">
    <property type="entry name" value="Enolase"/>
    <property type="match status" value="1"/>
</dbReference>
<evidence type="ECO:0000256" key="4">
    <source>
        <dbReference type="ARBA" id="ARBA00017068"/>
    </source>
</evidence>
<comment type="similarity">
    <text evidence="2 12">Belongs to the enolase family.</text>
</comment>
<dbReference type="SUPFAM" id="SSF51604">
    <property type="entry name" value="Enolase C-terminal domain-like"/>
    <property type="match status" value="1"/>
</dbReference>
<dbReference type="SFLD" id="SFLDF00002">
    <property type="entry name" value="enolase"/>
    <property type="match status" value="1"/>
</dbReference>
<evidence type="ECO:0000256" key="5">
    <source>
        <dbReference type="ARBA" id="ARBA00022490"/>
    </source>
</evidence>
<comment type="pathway">
    <text evidence="1 12">Carbohydrate degradation; glycolysis; pyruvate from D-glyceraldehyde 3-phosphate: step 4/5.</text>
</comment>
<evidence type="ECO:0000256" key="9">
    <source>
        <dbReference type="ARBA" id="ARBA00023152"/>
    </source>
</evidence>
<dbReference type="SFLD" id="SFLDG00178">
    <property type="entry name" value="enolase"/>
    <property type="match status" value="1"/>
</dbReference>
<dbReference type="OrthoDB" id="9804716at2"/>
<feature type="binding site" evidence="12">
    <location>
        <position position="367"/>
    </location>
    <ligand>
        <name>(2R)-2-phosphoglycerate</name>
        <dbReference type="ChEBI" id="CHEBI:58289"/>
    </ligand>
</feature>
<dbReference type="PROSITE" id="PS00164">
    <property type="entry name" value="ENOLASE"/>
    <property type="match status" value="1"/>
</dbReference>
<dbReference type="InterPro" id="IPR029017">
    <property type="entry name" value="Enolase-like_N"/>
</dbReference>
<keyword evidence="19" id="KW-1185">Reference proteome</keyword>
<dbReference type="Pfam" id="PF03952">
    <property type="entry name" value="Enolase_N"/>
    <property type="match status" value="1"/>
</dbReference>
<dbReference type="InterPro" id="IPR020811">
    <property type="entry name" value="Enolase_N"/>
</dbReference>
<dbReference type="InterPro" id="IPR020810">
    <property type="entry name" value="Enolase_C"/>
</dbReference>
<dbReference type="EC" id="4.2.1.11" evidence="3 12"/>
<feature type="binding site" evidence="12 15">
    <location>
        <position position="313"/>
    </location>
    <ligand>
        <name>Mg(2+)</name>
        <dbReference type="ChEBI" id="CHEBI:18420"/>
    </ligand>
</feature>
<protein>
    <recommendedName>
        <fullName evidence="4 12">Enolase</fullName>
        <ecNumber evidence="3 12">4.2.1.11</ecNumber>
    </recommendedName>
    <alternativeName>
        <fullName evidence="12">2-phospho-D-glycerate hydro-lyase</fullName>
    </alternativeName>
    <alternativeName>
        <fullName evidence="12">2-phosphoglycerate dehydratase</fullName>
    </alternativeName>
</protein>
<dbReference type="Proteomes" id="UP000430272">
    <property type="component" value="Unassembled WGS sequence"/>
</dbReference>
<evidence type="ECO:0000256" key="7">
    <source>
        <dbReference type="ARBA" id="ARBA00022723"/>
    </source>
</evidence>
<evidence type="ECO:0000256" key="1">
    <source>
        <dbReference type="ARBA" id="ARBA00005031"/>
    </source>
</evidence>
<evidence type="ECO:0000256" key="12">
    <source>
        <dbReference type="HAMAP-Rule" id="MF_00318"/>
    </source>
</evidence>
<feature type="binding site" evidence="14">
    <location>
        <position position="156"/>
    </location>
    <ligand>
        <name>substrate</name>
    </ligand>
</feature>
<dbReference type="UniPathway" id="UPA00109">
    <property type="reaction ID" value="UER00187"/>
</dbReference>
<keyword evidence="18" id="KW-0670">Pyruvate</keyword>
<dbReference type="NCBIfam" id="TIGR01060">
    <property type="entry name" value="eno"/>
    <property type="match status" value="1"/>
</dbReference>
<feature type="binding site" evidence="14">
    <location>
        <position position="286"/>
    </location>
    <ligand>
        <name>substrate</name>
    </ligand>
</feature>
<dbReference type="GO" id="GO:0006096">
    <property type="term" value="P:glycolytic process"/>
    <property type="evidence" value="ECO:0007669"/>
    <property type="project" value="UniProtKB-UniRule"/>
</dbReference>
<evidence type="ECO:0000256" key="10">
    <source>
        <dbReference type="ARBA" id="ARBA00023239"/>
    </source>
</evidence>
<dbReference type="GO" id="GO:0009986">
    <property type="term" value="C:cell surface"/>
    <property type="evidence" value="ECO:0007669"/>
    <property type="project" value="UniProtKB-SubCell"/>
</dbReference>
<dbReference type="AlphaFoldDB" id="A0A844Y5N9"/>
<comment type="cofactor">
    <cofactor evidence="12">
        <name>Mg(2+)</name>
        <dbReference type="ChEBI" id="CHEBI:18420"/>
    </cofactor>
    <text evidence="12">Binds a second Mg(2+) ion via substrate during catalysis.</text>
</comment>
<keyword evidence="6 12" id="KW-0964">Secreted</keyword>
<evidence type="ECO:0000313" key="18">
    <source>
        <dbReference type="EMBL" id="MXO53281.1"/>
    </source>
</evidence>
<proteinExistence type="inferred from homology"/>
<feature type="binding site" evidence="14">
    <location>
        <begin position="365"/>
        <end position="368"/>
    </location>
    <ligand>
        <name>substrate</name>
    </ligand>
</feature>
<keyword evidence="7 12" id="KW-0479">Metal-binding</keyword>
<feature type="binding site" evidence="12">
    <location>
        <position position="389"/>
    </location>
    <ligand>
        <name>(2R)-2-phosphoglycerate</name>
        <dbReference type="ChEBI" id="CHEBI:58289"/>
    </ligand>
</feature>
<dbReference type="PANTHER" id="PTHR11902">
    <property type="entry name" value="ENOLASE"/>
    <property type="match status" value="1"/>
</dbReference>
<feature type="binding site" evidence="12">
    <location>
        <position position="338"/>
    </location>
    <ligand>
        <name>(2R)-2-phosphoglycerate</name>
        <dbReference type="ChEBI" id="CHEBI:58289"/>
    </ligand>
</feature>
<dbReference type="SMART" id="SM01193">
    <property type="entry name" value="Enolase_N"/>
    <property type="match status" value="1"/>
</dbReference>
<comment type="subcellular location">
    <subcellularLocation>
        <location evidence="12">Cytoplasm</location>
    </subcellularLocation>
    <subcellularLocation>
        <location evidence="12">Secreted</location>
    </subcellularLocation>
    <subcellularLocation>
        <location evidence="12">Cell surface</location>
    </subcellularLocation>
    <text evidence="12">Fractions of enolase are present in both the cytoplasm and on the cell surface.</text>
</comment>
<feature type="domain" description="Enolase N-terminal" evidence="17">
    <location>
        <begin position="4"/>
        <end position="135"/>
    </location>
</feature>
<dbReference type="PRINTS" id="PR00148">
    <property type="entry name" value="ENOLASE"/>
</dbReference>
<accession>A0A844Y5N9</accession>
<dbReference type="InterPro" id="IPR020809">
    <property type="entry name" value="Enolase_CS"/>
</dbReference>
<comment type="catalytic activity">
    <reaction evidence="12">
        <text>(2R)-2-phosphoglycerate = phosphoenolpyruvate + H2O</text>
        <dbReference type="Rhea" id="RHEA:10164"/>
        <dbReference type="ChEBI" id="CHEBI:15377"/>
        <dbReference type="ChEBI" id="CHEBI:58289"/>
        <dbReference type="ChEBI" id="CHEBI:58702"/>
        <dbReference type="EC" id="4.2.1.11"/>
    </reaction>
</comment>
<dbReference type="EMBL" id="WTYD01000001">
    <property type="protein sequence ID" value="MXO53281.1"/>
    <property type="molecule type" value="Genomic_DNA"/>
</dbReference>
<evidence type="ECO:0000256" key="6">
    <source>
        <dbReference type="ARBA" id="ARBA00022525"/>
    </source>
</evidence>
<dbReference type="SUPFAM" id="SSF54826">
    <property type="entry name" value="Enolase N-terminal domain-like"/>
    <property type="match status" value="1"/>
</dbReference>
<evidence type="ECO:0000256" key="2">
    <source>
        <dbReference type="ARBA" id="ARBA00009604"/>
    </source>
</evidence>
<evidence type="ECO:0000259" key="16">
    <source>
        <dbReference type="SMART" id="SM01192"/>
    </source>
</evidence>
<evidence type="ECO:0000256" key="8">
    <source>
        <dbReference type="ARBA" id="ARBA00022842"/>
    </source>
</evidence>
<dbReference type="FunFam" id="3.30.390.10:FF:000001">
    <property type="entry name" value="Enolase"/>
    <property type="match status" value="1"/>
</dbReference>
<dbReference type="RefSeq" id="WP_160660158.1">
    <property type="nucleotide sequence ID" value="NZ_BAABDV010000001.1"/>
</dbReference>
<feature type="binding site" evidence="14">
    <location>
        <position position="313"/>
    </location>
    <ligand>
        <name>substrate</name>
    </ligand>
</feature>
<feature type="domain" description="Enolase C-terminal TIM barrel" evidence="16">
    <location>
        <begin position="140"/>
        <end position="426"/>
    </location>
</feature>
<feature type="binding site" evidence="12">
    <location>
        <position position="368"/>
    </location>
    <ligand>
        <name>(2R)-2-phosphoglycerate</name>
        <dbReference type="ChEBI" id="CHEBI:58289"/>
    </ligand>
</feature>
<dbReference type="CDD" id="cd03313">
    <property type="entry name" value="enolase"/>
    <property type="match status" value="1"/>
</dbReference>
<dbReference type="SFLD" id="SFLDS00001">
    <property type="entry name" value="Enolase"/>
    <property type="match status" value="1"/>
</dbReference>
<feature type="binding site" evidence="12 15">
    <location>
        <position position="286"/>
    </location>
    <ligand>
        <name>Mg(2+)</name>
        <dbReference type="ChEBI" id="CHEBI:18420"/>
    </ligand>
</feature>
<evidence type="ECO:0000256" key="14">
    <source>
        <dbReference type="PIRSR" id="PIRSR001400-2"/>
    </source>
</evidence>
<keyword evidence="9 12" id="KW-0324">Glycolysis</keyword>
<dbReference type="Gene3D" id="3.20.20.120">
    <property type="entry name" value="Enolase-like C-terminal domain"/>
    <property type="match status" value="1"/>
</dbReference>
<organism evidence="18 19">
    <name type="scientific">Qipengyuania pelagi</name>
    <dbReference type="NCBI Taxonomy" id="994320"/>
    <lineage>
        <taxon>Bacteria</taxon>
        <taxon>Pseudomonadati</taxon>
        <taxon>Pseudomonadota</taxon>
        <taxon>Alphaproteobacteria</taxon>
        <taxon>Sphingomonadales</taxon>
        <taxon>Erythrobacteraceae</taxon>
        <taxon>Qipengyuania</taxon>
    </lineage>
</organism>
<evidence type="ECO:0000256" key="13">
    <source>
        <dbReference type="PIRSR" id="PIRSR001400-1"/>
    </source>
</evidence>
<dbReference type="GO" id="GO:0000015">
    <property type="term" value="C:phosphopyruvate hydratase complex"/>
    <property type="evidence" value="ECO:0007669"/>
    <property type="project" value="InterPro"/>
</dbReference>
<comment type="function">
    <text evidence="11 12">Catalyzes the reversible conversion of 2-phosphoglycerate (2-PG) into phosphoenolpyruvate (PEP). It is essential for the degradation of carbohydrates via glycolysis.</text>
</comment>
<feature type="binding site" evidence="14">
    <location>
        <position position="389"/>
    </location>
    <ligand>
        <name>substrate</name>
    </ligand>
</feature>
<sequence>MTAIIDLHAREILDSRGNPTVEVDVLLEDGSFGRAAVPSGASTGAHEAVELRDGDKDRYLGKGVLKSVEAVNTELRDLLIGAFDAEDQRDIDQAMIDLDGTANKGRIGANGILGVSMAVAKAAANARGLPLYSYIGGVSAHVLPVPMMNIINGGEHADNPIDIQEFMVMPVGADSLAEAVRWGAEIFHTLKKGLSQKGLATAVGDEGGFAPDLASTRAALDFIMESIGQAGFTAGEDVVLALDCASTEFFRDGKYEISGEGLSLDGEGMAEYLDKLCRDYPIRSIEDGMAEDDFTGWKALTDRIGDTIQLVGDDLFVTNPDRLRDGIGQGLANSLLVKVNQIGTLTETLEAVDIAHRAGYTAVMSHRSGETEDATIADLAVATNCGQIKTGSLARSDRLAKYNQLIRIEEELGDSAVYAGAACFGRLRG</sequence>
<dbReference type="PANTHER" id="PTHR11902:SF1">
    <property type="entry name" value="ENOLASE"/>
    <property type="match status" value="1"/>
</dbReference>
<dbReference type="PIRSF" id="PIRSF001400">
    <property type="entry name" value="Enolase"/>
    <property type="match status" value="1"/>
</dbReference>
<feature type="active site" description="Proton donor" evidence="12 13">
    <location>
        <position position="206"/>
    </location>
</feature>
<reference evidence="18 19" key="1">
    <citation type="submission" date="2019-12" db="EMBL/GenBank/DDBJ databases">
        <title>Genomic-based taxomic classification of the family Erythrobacteraceae.</title>
        <authorList>
            <person name="Xu L."/>
        </authorList>
    </citation>
    <scope>NUCLEOTIDE SEQUENCE [LARGE SCALE GENOMIC DNA]</scope>
    <source>
        <strain evidence="18 19">JCM 17468</strain>
    </source>
</reference>
<dbReference type="Pfam" id="PF00113">
    <property type="entry name" value="Enolase_C"/>
    <property type="match status" value="1"/>
</dbReference>
<dbReference type="GO" id="GO:0005576">
    <property type="term" value="C:extracellular region"/>
    <property type="evidence" value="ECO:0007669"/>
    <property type="project" value="UniProtKB-SubCell"/>
</dbReference>
<feature type="binding site" evidence="12">
    <location>
        <position position="164"/>
    </location>
    <ligand>
        <name>(2R)-2-phosphoglycerate</name>
        <dbReference type="ChEBI" id="CHEBI:58289"/>
    </ligand>
</feature>
<evidence type="ECO:0000256" key="3">
    <source>
        <dbReference type="ARBA" id="ARBA00012058"/>
    </source>
</evidence>
<comment type="cofactor">
    <cofactor evidence="15">
        <name>Mg(2+)</name>
        <dbReference type="ChEBI" id="CHEBI:18420"/>
    </cofactor>
    <text evidence="15">Mg(2+) is required for catalysis and for stabilizing the dimer.</text>
</comment>
<keyword evidence="5 12" id="KW-0963">Cytoplasm</keyword>
<keyword evidence="8 12" id="KW-0460">Magnesium</keyword>
<evidence type="ECO:0000259" key="17">
    <source>
        <dbReference type="SMART" id="SM01193"/>
    </source>
</evidence>
<dbReference type="GO" id="GO:0000287">
    <property type="term" value="F:magnesium ion binding"/>
    <property type="evidence" value="ECO:0007669"/>
    <property type="project" value="UniProtKB-UniRule"/>
</dbReference>
<dbReference type="GO" id="GO:0004634">
    <property type="term" value="F:phosphopyruvate hydratase activity"/>
    <property type="evidence" value="ECO:0007669"/>
    <property type="project" value="UniProtKB-UniRule"/>
</dbReference>
<evidence type="ECO:0000256" key="15">
    <source>
        <dbReference type="PIRSR" id="PIRSR001400-3"/>
    </source>
</evidence>
<dbReference type="InterPro" id="IPR000941">
    <property type="entry name" value="Enolase"/>
</dbReference>
<keyword evidence="10 12" id="KW-0456">Lyase</keyword>
<evidence type="ECO:0000313" key="19">
    <source>
        <dbReference type="Proteomes" id="UP000430272"/>
    </source>
</evidence>
<gene>
    <name evidence="12" type="primary">eno</name>
    <name evidence="18" type="ORF">GRI47_04575</name>
</gene>
<feature type="binding site" evidence="12 15">
    <location>
        <position position="243"/>
    </location>
    <ligand>
        <name>Mg(2+)</name>
        <dbReference type="ChEBI" id="CHEBI:18420"/>
    </ligand>
</feature>
<dbReference type="SMART" id="SM01192">
    <property type="entry name" value="Enolase_C"/>
    <property type="match status" value="1"/>
</dbReference>
<comment type="caution">
    <text evidence="18">The sequence shown here is derived from an EMBL/GenBank/DDBJ whole genome shotgun (WGS) entry which is preliminary data.</text>
</comment>
<dbReference type="FunFam" id="3.20.20.120:FF:000001">
    <property type="entry name" value="Enolase"/>
    <property type="match status" value="1"/>
</dbReference>
<dbReference type="Gene3D" id="3.30.390.10">
    <property type="entry name" value="Enolase-like, N-terminal domain"/>
    <property type="match status" value="1"/>
</dbReference>